<evidence type="ECO:0000256" key="1">
    <source>
        <dbReference type="SAM" id="MobiDB-lite"/>
    </source>
</evidence>
<dbReference type="InterPro" id="IPR018892">
    <property type="entry name" value="Retro-transposon_transp_CS"/>
</dbReference>
<feature type="compositionally biased region" description="Low complexity" evidence="1">
    <location>
        <begin position="857"/>
        <end position="890"/>
    </location>
</feature>
<feature type="compositionally biased region" description="Polar residues" evidence="1">
    <location>
        <begin position="1004"/>
        <end position="1025"/>
    </location>
</feature>
<feature type="region of interest" description="Disordered" evidence="1">
    <location>
        <begin position="433"/>
        <end position="1151"/>
    </location>
</feature>
<feature type="compositionally biased region" description="Low complexity" evidence="1">
    <location>
        <begin position="46"/>
        <end position="62"/>
    </location>
</feature>
<feature type="compositionally biased region" description="Polar residues" evidence="1">
    <location>
        <begin position="585"/>
        <end position="602"/>
    </location>
</feature>
<dbReference type="AlphaFoldDB" id="H8XB79"/>
<gene>
    <name evidence="2" type="ORF">CORT_0H02180</name>
</gene>
<dbReference type="EMBL" id="HE681726">
    <property type="protein sequence ID" value="CCG25328.1"/>
    <property type="molecule type" value="Genomic_DNA"/>
</dbReference>
<protein>
    <submittedName>
        <fullName evidence="2">Uncharacterized protein</fullName>
    </submittedName>
</protein>
<proteinExistence type="predicted"/>
<feature type="compositionally biased region" description="Polar residues" evidence="1">
    <location>
        <begin position="1"/>
        <end position="18"/>
    </location>
</feature>
<dbReference type="eggNOG" id="KOG4719">
    <property type="taxonomic scope" value="Eukaryota"/>
</dbReference>
<feature type="region of interest" description="Disordered" evidence="1">
    <location>
        <begin position="1"/>
        <end position="69"/>
    </location>
</feature>
<feature type="compositionally biased region" description="Basic and acidic residues" evidence="1">
    <location>
        <begin position="450"/>
        <end position="463"/>
    </location>
</feature>
<organism evidence="2 3">
    <name type="scientific">Candida orthopsilosis (strain 90-125)</name>
    <name type="common">Yeast</name>
    <dbReference type="NCBI Taxonomy" id="1136231"/>
    <lineage>
        <taxon>Eukaryota</taxon>
        <taxon>Fungi</taxon>
        <taxon>Dikarya</taxon>
        <taxon>Ascomycota</taxon>
        <taxon>Saccharomycotina</taxon>
        <taxon>Pichiomycetes</taxon>
        <taxon>Debaryomycetaceae</taxon>
        <taxon>Candida/Lodderomyces clade</taxon>
        <taxon>Candida</taxon>
    </lineage>
</organism>
<keyword evidence="3" id="KW-1185">Reference proteome</keyword>
<feature type="compositionally biased region" description="Gly residues" evidence="1">
    <location>
        <begin position="1102"/>
        <end position="1112"/>
    </location>
</feature>
<feature type="compositionally biased region" description="Polar residues" evidence="1">
    <location>
        <begin position="486"/>
        <end position="499"/>
    </location>
</feature>
<name>H8XB79_CANO9</name>
<feature type="compositionally biased region" description="Basic residues" evidence="1">
    <location>
        <begin position="1140"/>
        <end position="1151"/>
    </location>
</feature>
<dbReference type="Proteomes" id="UP000005018">
    <property type="component" value="Chromosome 8"/>
</dbReference>
<feature type="compositionally biased region" description="Low complexity" evidence="1">
    <location>
        <begin position="917"/>
        <end position="936"/>
    </location>
</feature>
<feature type="compositionally biased region" description="Low complexity" evidence="1">
    <location>
        <begin position="954"/>
        <end position="969"/>
    </location>
</feature>
<accession>H8XB79</accession>
<dbReference type="KEGG" id="cot:CORT_0H02180"/>
<evidence type="ECO:0000313" key="2">
    <source>
        <dbReference type="EMBL" id="CCG25328.1"/>
    </source>
</evidence>
<dbReference type="HOGENOM" id="CLU_010863_0_0_1"/>
<feature type="compositionally biased region" description="Polar residues" evidence="1">
    <location>
        <begin position="1034"/>
        <end position="1046"/>
    </location>
</feature>
<feature type="compositionally biased region" description="Polar residues" evidence="1">
    <location>
        <begin position="1124"/>
        <end position="1137"/>
    </location>
</feature>
<feature type="compositionally biased region" description="Basic and acidic residues" evidence="1">
    <location>
        <begin position="712"/>
        <end position="721"/>
    </location>
</feature>
<evidence type="ECO:0000313" key="3">
    <source>
        <dbReference type="Proteomes" id="UP000005018"/>
    </source>
</evidence>
<dbReference type="Pfam" id="PF10599">
    <property type="entry name" value="Nup_retrotrp_bd"/>
    <property type="match status" value="1"/>
</dbReference>
<sequence length="1151" mass="121234">MNSQSEGSSQASNESVQPRGSKFGGYFSKLKQAIIRSTESQPSENTAPPAATAPTAAATTTTSANQNDREGVYIQSDQIDIAEPLPTNFGIPEKRKRLSIQGHPTDESIPRSLTRGVVNPRHTSYSNIYNEIKTNEEESHNDLERRKSVIDSFILPSKDNSILTSREDSPALNIPFPKNTIGVDSLIEVEDEERSEEEEYEQLEIVQIDPAERSRIVRLKRSIQEIESMRKKIRYMKSPNETTTISHGDSTMVDTSTQTYNTDYLNSVLNFKKRSSSSTLENNRNKRRKKGFFLKDLVYDVKKPVDVVTSTNLKGYASELGKPKFKASDDDGTKKLNSRSTVNGSALGQKLSLSLDSDYVAKTQSVSDIIKLKEDSLKTPSGVKNGAIAPSSGFQFNIDDKRLRDIVGSQREKTEGGTTTATKKQKAFICETEAKPSEKASTPLFSFKPTIKDNVEESKDDTSKSTSVEFGKKKEEVTKPSVIFGQGSSNSFVLPNESISNHEKSPSPFTFGGASTTGANDEIKKPDITASQSKDGEGSQSGLFKFEPSKNTPVSGFGSKPSGRLFGQPSENKEKYNDTGIKANGSASGPTVNAFSSISQPEPGSDKSKEDKGSQPNEAGSEGGDMKRKRTAPSDKSNTNDAEPPMSKSSPPAFAFNAIASGEGDSQKASSAPAAVSKQPAFSFGFNPSSSATDDKDKAKSTTPGFVFGKGDSTDNEDKVKAASAVPTFSFGKPADSTTDNDKGKSVSPAFSFGKPAGTTTDDDKSKPVAPAFGFGKSDNKAKSASPAFLFGKTDDQDKPKPASQTFSFDEPAEKSKSAAPVFSFGKTDSLDDKGKSPSPAFTFGQKKDESNDKASGKTSTSTPTPTSTSGGSTSAFSFGNAGTSGTAAGSKDKQQSTATTSGFKFAPGVTPPPTTAPATSASTATSLFGASTGGSNIAAPKPFSATGFGGFGSQSQSQPSATATSTAPVFGSRPSTPTFNFSEAAGQTQGQGQGNGLPPPSSIFGSATKLNKVPSFNFTGSKSGTPDPASVFGQHSQAQQTSRESTPFGGGGSAVPSFGFGQPQQQGQPQAQQPFTFGGSPAPGQPQVQQPQVQVPSFGFNAGGAVQGVSGGPTMMGSGFAPNGQSMPATATTPQANPRRPRLLPRSRRR</sequence>
<reference evidence="2 3" key="1">
    <citation type="journal article" date="2012" name="PLoS ONE">
        <title>Sequence and analysis of the genome of the pathogenic yeast Candida orthopsilosis.</title>
        <authorList>
            <person name="Riccombeni A."/>
            <person name="Vidanes G."/>
            <person name="Proux-Wera E."/>
            <person name="Wolfe K.H."/>
            <person name="Butler G."/>
        </authorList>
    </citation>
    <scope>NUCLEOTIDE SEQUENCE [LARGE SCALE GENOMIC DNA]</scope>
    <source>
        <strain evidence="2 3">Co 90-125</strain>
    </source>
</reference>
<dbReference type="RefSeq" id="XP_003871452.1">
    <property type="nucleotide sequence ID" value="XM_003871403.1"/>
</dbReference>
<feature type="region of interest" description="Disordered" evidence="1">
    <location>
        <begin position="321"/>
        <end position="341"/>
    </location>
</feature>
<feature type="compositionally biased region" description="Basic and acidic residues" evidence="1">
    <location>
        <begin position="604"/>
        <end position="613"/>
    </location>
</feature>
<feature type="compositionally biased region" description="Polar residues" evidence="1">
    <location>
        <begin position="35"/>
        <end position="45"/>
    </location>
</feature>
<dbReference type="OrthoDB" id="4095576at2759"/>
<feature type="compositionally biased region" description="Polar residues" evidence="1">
    <location>
        <begin position="529"/>
        <end position="542"/>
    </location>
</feature>
<dbReference type="GeneID" id="14542296"/>
<feature type="compositionally biased region" description="Basic and acidic residues" evidence="1">
    <location>
        <begin position="846"/>
        <end position="856"/>
    </location>
</feature>
<feature type="compositionally biased region" description="Low complexity" evidence="1">
    <location>
        <begin position="1057"/>
        <end position="1097"/>
    </location>
</feature>